<comment type="caution">
    <text evidence="2">The sequence shown here is derived from an EMBL/GenBank/DDBJ whole genome shotgun (WGS) entry which is preliminary data.</text>
</comment>
<dbReference type="InterPro" id="IPR009057">
    <property type="entry name" value="Homeodomain-like_sf"/>
</dbReference>
<protein>
    <submittedName>
        <fullName evidence="2">Helix-turn-helix domain-containing protein</fullName>
    </submittedName>
</protein>
<dbReference type="InterPro" id="IPR025246">
    <property type="entry name" value="IS30-like_HTH"/>
</dbReference>
<feature type="domain" description="Transposase IS30-like HTH" evidence="1">
    <location>
        <begin position="49"/>
        <end position="89"/>
    </location>
</feature>
<evidence type="ECO:0000313" key="3">
    <source>
        <dbReference type="Proteomes" id="UP001241926"/>
    </source>
</evidence>
<evidence type="ECO:0000259" key="1">
    <source>
        <dbReference type="Pfam" id="PF13936"/>
    </source>
</evidence>
<dbReference type="EMBL" id="JASJUS010000074">
    <property type="protein sequence ID" value="MDL2082132.1"/>
    <property type="molecule type" value="Genomic_DNA"/>
</dbReference>
<dbReference type="Pfam" id="PF13936">
    <property type="entry name" value="HTH_38"/>
    <property type="match status" value="1"/>
</dbReference>
<dbReference type="Pfam" id="PF13384">
    <property type="entry name" value="HTH_23"/>
    <property type="match status" value="1"/>
</dbReference>
<dbReference type="SUPFAM" id="SSF46689">
    <property type="entry name" value="Homeodomain-like"/>
    <property type="match status" value="1"/>
</dbReference>
<sequence length="151" mass="16921">MRLRDSLSNPSKPLLRLFTALEDAGDSALLQAEPVLVDPAVATEVRECRMLSADEVAKIAEEYRRGAGVNELARRYGVHRQTVDRHLERAGVSKRPMTKMTPERVEQAKGLYDRGLSTYEIAEKLGVSGSTVWKALKRAGVRMRDTQGRER</sequence>
<gene>
    <name evidence="2" type="ORF">QNN03_37505</name>
</gene>
<evidence type="ECO:0000313" key="2">
    <source>
        <dbReference type="EMBL" id="MDL2082132.1"/>
    </source>
</evidence>
<dbReference type="Proteomes" id="UP001241926">
    <property type="component" value="Unassembled WGS sequence"/>
</dbReference>
<dbReference type="RefSeq" id="WP_285437228.1">
    <property type="nucleotide sequence ID" value="NZ_JASJUS010000074.1"/>
</dbReference>
<proteinExistence type="predicted"/>
<name>A0ABT7JB83_9ACTN</name>
<organism evidence="2 3">
    <name type="scientific">Streptomyces fuscus</name>
    <dbReference type="NCBI Taxonomy" id="3048495"/>
    <lineage>
        <taxon>Bacteria</taxon>
        <taxon>Bacillati</taxon>
        <taxon>Actinomycetota</taxon>
        <taxon>Actinomycetes</taxon>
        <taxon>Kitasatosporales</taxon>
        <taxon>Streptomycetaceae</taxon>
        <taxon>Streptomyces</taxon>
    </lineage>
</organism>
<dbReference type="Gene3D" id="1.10.10.60">
    <property type="entry name" value="Homeodomain-like"/>
    <property type="match status" value="2"/>
</dbReference>
<reference evidence="2 3" key="1">
    <citation type="submission" date="2023-05" db="EMBL/GenBank/DDBJ databases">
        <title>Streptomyces fuscus sp. nov., a brown-black pigment producing actinomyces isolated from dry sand of Sea duck farm.</title>
        <authorList>
            <person name="Xie J."/>
            <person name="Shen N."/>
        </authorList>
    </citation>
    <scope>NUCLEOTIDE SEQUENCE [LARGE SCALE GENOMIC DNA]</scope>
    <source>
        <strain evidence="2 3">GXMU-J15</strain>
    </source>
</reference>
<keyword evidence="3" id="KW-1185">Reference proteome</keyword>
<accession>A0ABT7JB83</accession>